<accession>A0A7W2AA97</accession>
<keyword evidence="6" id="KW-0378">Hydrolase</keyword>
<sequence>MAQNMETLFYFKDLLKQRDIIEREQIASELLRIHMTRKAYEQKYQSVESVDEKALYKLMKENTEGPLGYFPGDQTWFFELFQAGKEINFIQALTEIYQKDRSGIIVSPDYLVGYFAKSAMAGHIEAVFIPEAHKHLHGLTELIETNLDKNFVLSAEQKWLAEGLKFIFEPYNHVEVLHFSLYTPFPLNREFDLIIALPAFGLKPDIDTDRFITRESEGIAAEHLLEWLNEYGELQIVVPARFTFSGGTFAKLRAWIVQHFYIKSIFTLPEGTLRPYTGMKTYLITISCHPVDSVRLGEFELKKGQFLPHVQKEIFREELQEREDWRMELLLADDRDHLLHGLARPGRSIVKLKEIAELFRGKSIMKSHIQPGEISVLNISNIEEGEIIWDGMDTIDEEYRKVRRYELERGDLVITCRGTVNKAAVVRELPKKVIASANIIVVRFSKKVMSEYVKIFLESPLGTQLIKTFQRGTTVMNINPADLGEMEIPLPDLEEQQKLVEEYQQEHQLYLETVRKAQERWQKNRRQIYDQLFD</sequence>
<proteinExistence type="inferred from homology"/>
<reference evidence="6 7" key="1">
    <citation type="submission" date="2020-07" db="EMBL/GenBank/DDBJ databases">
        <authorList>
            <person name="Feng H."/>
        </authorList>
    </citation>
    <scope>NUCLEOTIDE SEQUENCE [LARGE SCALE GENOMIC DNA]</scope>
    <source>
        <strain evidence="7">s-10</strain>
    </source>
</reference>
<dbReference type="InterPro" id="IPR052021">
    <property type="entry name" value="Type-I_RS_S_subunit"/>
</dbReference>
<dbReference type="Gene3D" id="3.40.50.150">
    <property type="entry name" value="Vaccinia Virus protein VP39"/>
    <property type="match status" value="1"/>
</dbReference>
<name>A0A7W2AA97_9BACL</name>
<dbReference type="Proteomes" id="UP000535491">
    <property type="component" value="Unassembled WGS sequence"/>
</dbReference>
<keyword evidence="7" id="KW-1185">Reference proteome</keyword>
<comment type="caution">
    <text evidence="6">The sequence shown here is derived from an EMBL/GenBank/DDBJ whole genome shotgun (WGS) entry which is preliminary data.</text>
</comment>
<feature type="domain" description="Type I restriction modification DNA specificity" evidence="5">
    <location>
        <begin position="349"/>
        <end position="501"/>
    </location>
</feature>
<evidence type="ECO:0000313" key="6">
    <source>
        <dbReference type="EMBL" id="MBA4495663.1"/>
    </source>
</evidence>
<dbReference type="InterPro" id="IPR044946">
    <property type="entry name" value="Restrct_endonuc_typeI_TRD_sf"/>
</dbReference>
<protein>
    <submittedName>
        <fullName evidence="6">Restriction endonuclease subunit S</fullName>
    </submittedName>
</protein>
<dbReference type="PANTHER" id="PTHR30408">
    <property type="entry name" value="TYPE-1 RESTRICTION ENZYME ECOKI SPECIFICITY PROTEIN"/>
    <property type="match status" value="1"/>
</dbReference>
<dbReference type="InterPro" id="IPR000055">
    <property type="entry name" value="Restrct_endonuc_typeI_TRD"/>
</dbReference>
<keyword evidence="2" id="KW-0680">Restriction system</keyword>
<dbReference type="GO" id="GO:0003677">
    <property type="term" value="F:DNA binding"/>
    <property type="evidence" value="ECO:0007669"/>
    <property type="project" value="UniProtKB-KW"/>
</dbReference>
<dbReference type="GO" id="GO:0009307">
    <property type="term" value="P:DNA restriction-modification system"/>
    <property type="evidence" value="ECO:0007669"/>
    <property type="project" value="UniProtKB-KW"/>
</dbReference>
<dbReference type="SUPFAM" id="SSF116734">
    <property type="entry name" value="DNA methylase specificity domain"/>
    <property type="match status" value="1"/>
</dbReference>
<dbReference type="Pfam" id="PF01420">
    <property type="entry name" value="Methylase_S"/>
    <property type="match status" value="1"/>
</dbReference>
<dbReference type="Gene3D" id="3.90.220.20">
    <property type="entry name" value="DNA methylase specificity domains"/>
    <property type="match status" value="1"/>
</dbReference>
<dbReference type="InterPro" id="IPR029063">
    <property type="entry name" value="SAM-dependent_MTases_sf"/>
</dbReference>
<comment type="similarity">
    <text evidence="1">Belongs to the type-I restriction system S methylase family.</text>
</comment>
<dbReference type="PANTHER" id="PTHR30408:SF12">
    <property type="entry name" value="TYPE I RESTRICTION ENZYME MJAVIII SPECIFICITY SUBUNIT"/>
    <property type="match status" value="1"/>
</dbReference>
<evidence type="ECO:0000256" key="4">
    <source>
        <dbReference type="SAM" id="Coils"/>
    </source>
</evidence>
<dbReference type="SUPFAM" id="SSF53335">
    <property type="entry name" value="S-adenosyl-L-methionine-dependent methyltransferases"/>
    <property type="match status" value="1"/>
</dbReference>
<organism evidence="6 7">
    <name type="scientific">Paenactinomyces guangxiensis</name>
    <dbReference type="NCBI Taxonomy" id="1490290"/>
    <lineage>
        <taxon>Bacteria</taxon>
        <taxon>Bacillati</taxon>
        <taxon>Bacillota</taxon>
        <taxon>Bacilli</taxon>
        <taxon>Bacillales</taxon>
        <taxon>Thermoactinomycetaceae</taxon>
        <taxon>Paenactinomyces</taxon>
    </lineage>
</organism>
<keyword evidence="3" id="KW-0238">DNA-binding</keyword>
<feature type="coiled-coil region" evidence="4">
    <location>
        <begin position="493"/>
        <end position="520"/>
    </location>
</feature>
<evidence type="ECO:0000256" key="1">
    <source>
        <dbReference type="ARBA" id="ARBA00010923"/>
    </source>
</evidence>
<evidence type="ECO:0000259" key="5">
    <source>
        <dbReference type="Pfam" id="PF01420"/>
    </source>
</evidence>
<dbReference type="GO" id="GO:0004519">
    <property type="term" value="F:endonuclease activity"/>
    <property type="evidence" value="ECO:0007669"/>
    <property type="project" value="UniProtKB-KW"/>
</dbReference>
<dbReference type="AlphaFoldDB" id="A0A7W2AA97"/>
<evidence type="ECO:0000256" key="2">
    <source>
        <dbReference type="ARBA" id="ARBA00022747"/>
    </source>
</evidence>
<evidence type="ECO:0000256" key="3">
    <source>
        <dbReference type="ARBA" id="ARBA00023125"/>
    </source>
</evidence>
<gene>
    <name evidence="6" type="ORF">H1191_15310</name>
</gene>
<keyword evidence="4" id="KW-0175">Coiled coil</keyword>
<keyword evidence="6" id="KW-0540">Nuclease</keyword>
<keyword evidence="6" id="KW-0255">Endonuclease</keyword>
<evidence type="ECO:0000313" key="7">
    <source>
        <dbReference type="Proteomes" id="UP000535491"/>
    </source>
</evidence>
<dbReference type="RefSeq" id="WP_181753346.1">
    <property type="nucleotide sequence ID" value="NZ_JACEIQ010000017.1"/>
</dbReference>
<dbReference type="CDD" id="cd17520">
    <property type="entry name" value="RMtype1_S_HmoORF3075P-TRD1-CR1_like"/>
    <property type="match status" value="1"/>
</dbReference>
<dbReference type="EMBL" id="JACEIQ010000017">
    <property type="protein sequence ID" value="MBA4495663.1"/>
    <property type="molecule type" value="Genomic_DNA"/>
</dbReference>